<gene>
    <name evidence="1" type="ORF">F383_31932</name>
</gene>
<dbReference type="GO" id="GO:0016740">
    <property type="term" value="F:transferase activity"/>
    <property type="evidence" value="ECO:0007669"/>
    <property type="project" value="UniProtKB-KW"/>
</dbReference>
<sequence>MITRQLWFSPDPNPISLVLDLNVFKLNSFKHNFIQFSLKTHKWVNYHFAPNISHFLQISPYYTKHKICKI</sequence>
<dbReference type="AlphaFoldDB" id="A0A0B0PLA1"/>
<dbReference type="EMBL" id="KN433282">
    <property type="protein sequence ID" value="KHG25667.1"/>
    <property type="molecule type" value="Genomic_DNA"/>
</dbReference>
<accession>A0A0B0PLA1</accession>
<name>A0A0B0PLA1_GOSAR</name>
<evidence type="ECO:0000313" key="2">
    <source>
        <dbReference type="Proteomes" id="UP000032142"/>
    </source>
</evidence>
<keyword evidence="2" id="KW-1185">Reference proteome</keyword>
<organism evidence="1 2">
    <name type="scientific">Gossypium arboreum</name>
    <name type="common">Tree cotton</name>
    <name type="synonym">Gossypium nanking</name>
    <dbReference type="NCBI Taxonomy" id="29729"/>
    <lineage>
        <taxon>Eukaryota</taxon>
        <taxon>Viridiplantae</taxon>
        <taxon>Streptophyta</taxon>
        <taxon>Embryophyta</taxon>
        <taxon>Tracheophyta</taxon>
        <taxon>Spermatophyta</taxon>
        <taxon>Magnoliopsida</taxon>
        <taxon>eudicotyledons</taxon>
        <taxon>Gunneridae</taxon>
        <taxon>Pentapetalae</taxon>
        <taxon>rosids</taxon>
        <taxon>malvids</taxon>
        <taxon>Malvales</taxon>
        <taxon>Malvaceae</taxon>
        <taxon>Malvoideae</taxon>
        <taxon>Gossypium</taxon>
    </lineage>
</organism>
<dbReference type="Proteomes" id="UP000032142">
    <property type="component" value="Unassembled WGS sequence"/>
</dbReference>
<reference evidence="2" key="1">
    <citation type="submission" date="2014-09" db="EMBL/GenBank/DDBJ databases">
        <authorList>
            <person name="Mudge J."/>
            <person name="Ramaraj T."/>
            <person name="Lindquist I.E."/>
            <person name="Bharti A.K."/>
            <person name="Sundararajan A."/>
            <person name="Cameron C.T."/>
            <person name="Woodward J.E."/>
            <person name="May G.D."/>
            <person name="Brubaker C."/>
            <person name="Broadhvest J."/>
            <person name="Wilkins T.A."/>
        </authorList>
    </citation>
    <scope>NUCLEOTIDE SEQUENCE</scope>
    <source>
        <strain evidence="2">cv. AKA8401</strain>
    </source>
</reference>
<protein>
    <submittedName>
        <fullName evidence="1">Octanoyltransferase</fullName>
    </submittedName>
</protein>
<evidence type="ECO:0000313" key="1">
    <source>
        <dbReference type="EMBL" id="KHG25667.1"/>
    </source>
</evidence>
<proteinExistence type="predicted"/>
<keyword evidence="1" id="KW-0808">Transferase</keyword>